<dbReference type="Proteomes" id="UP000199611">
    <property type="component" value="Unassembled WGS sequence"/>
</dbReference>
<dbReference type="OrthoDB" id="9781472at2"/>
<dbReference type="GO" id="GO:0008410">
    <property type="term" value="F:CoA-transferase activity"/>
    <property type="evidence" value="ECO:0007669"/>
    <property type="project" value="TreeGrafter"/>
</dbReference>
<dbReference type="EMBL" id="FOUU01000001">
    <property type="protein sequence ID" value="SFM46393.1"/>
    <property type="molecule type" value="Genomic_DNA"/>
</dbReference>
<dbReference type="AlphaFoldDB" id="A0A1I4R395"/>
<dbReference type="Gene3D" id="3.30.1540.10">
    <property type="entry name" value="formyl-coa transferase, domain 3"/>
    <property type="match status" value="1"/>
</dbReference>
<evidence type="ECO:0000313" key="2">
    <source>
        <dbReference type="EMBL" id="SFM46393.1"/>
    </source>
</evidence>
<keyword evidence="1 2" id="KW-0808">Transferase</keyword>
<dbReference type="Gene3D" id="3.40.50.10540">
    <property type="entry name" value="Crotonobetainyl-coa:carnitine coa-transferase, domain 1"/>
    <property type="match status" value="1"/>
</dbReference>
<dbReference type="STRING" id="39841.SAMN05660836_00357"/>
<gene>
    <name evidence="2" type="ORF">SAMN05660836_00357</name>
</gene>
<evidence type="ECO:0000313" key="3">
    <source>
        <dbReference type="Proteomes" id="UP000199611"/>
    </source>
</evidence>
<dbReference type="PANTHER" id="PTHR48207">
    <property type="entry name" value="SUCCINATE--HYDROXYMETHYLGLUTARATE COA-TRANSFERASE"/>
    <property type="match status" value="1"/>
</dbReference>
<reference evidence="2 3" key="1">
    <citation type="submission" date="2016-10" db="EMBL/GenBank/DDBJ databases">
        <authorList>
            <person name="de Groot N.N."/>
        </authorList>
    </citation>
    <scope>NUCLEOTIDE SEQUENCE [LARGE SCALE GENOMIC DNA]</scope>
    <source>
        <strain evidence="2 3">DSM 9990</strain>
    </source>
</reference>
<sequence length="395" mass="43285">MLQPLQGIRVLELARTLAGPFCGMILGDMGADVIKVEQPGVGDETRHYKPPEWGGESCYYLSLNRNKKSITVNLKSEQGREIIKALAAQSDVLIENFRTGTMEKFGLGYEELKKINPELVYCAVSGFGRRGPLKDEPAYDLLMQAFGGLMSVTGEPEGPPVRVGFSIVDLATGLYAAFGVMAALFARTKTGKGQYVEVSLLQAVVSLQTYLGQSFLATGESPGRMGSGHPNLAPYQAFEAGDGYVIIAVPNDWLWIKMCDALGLEHLKNDPRFKTNKDRVKHREVLVELITDFTRRKSREEIISRLKKAGVPCGPINTVGEVLTHPQVVHLKMVEEVPHPTIGIMKLLGIPLYLSDTPGSIRLAPPLLGEHTEEVLQGLGYSEADIENLRKEGVI</sequence>
<protein>
    <submittedName>
        <fullName evidence="2">Formyl-CoA transferase</fullName>
    </submittedName>
</protein>
<dbReference type="InterPro" id="IPR050483">
    <property type="entry name" value="CoA-transferase_III_domain"/>
</dbReference>
<dbReference type="InterPro" id="IPR044855">
    <property type="entry name" value="CoA-Trfase_III_dom3_sf"/>
</dbReference>
<keyword evidence="3" id="KW-1185">Reference proteome</keyword>
<dbReference type="Pfam" id="PF02515">
    <property type="entry name" value="CoA_transf_3"/>
    <property type="match status" value="1"/>
</dbReference>
<dbReference type="InterPro" id="IPR023606">
    <property type="entry name" value="CoA-Trfase_III_dom_1_sf"/>
</dbReference>
<evidence type="ECO:0000256" key="1">
    <source>
        <dbReference type="ARBA" id="ARBA00022679"/>
    </source>
</evidence>
<accession>A0A1I4R395</accession>
<dbReference type="SUPFAM" id="SSF89796">
    <property type="entry name" value="CoA-transferase family III (CaiB/BaiF)"/>
    <property type="match status" value="1"/>
</dbReference>
<name>A0A1I4R395_9BACT</name>
<dbReference type="InterPro" id="IPR003673">
    <property type="entry name" value="CoA-Trfase_fam_III"/>
</dbReference>
<dbReference type="PANTHER" id="PTHR48207:SF3">
    <property type="entry name" value="SUCCINATE--HYDROXYMETHYLGLUTARATE COA-TRANSFERASE"/>
    <property type="match status" value="1"/>
</dbReference>
<proteinExistence type="predicted"/>
<organism evidence="2 3">
    <name type="scientific">Thermodesulforhabdus norvegica</name>
    <dbReference type="NCBI Taxonomy" id="39841"/>
    <lineage>
        <taxon>Bacteria</taxon>
        <taxon>Pseudomonadati</taxon>
        <taxon>Thermodesulfobacteriota</taxon>
        <taxon>Syntrophobacteria</taxon>
        <taxon>Syntrophobacterales</taxon>
        <taxon>Thermodesulforhabdaceae</taxon>
        <taxon>Thermodesulforhabdus</taxon>
    </lineage>
</organism>
<dbReference type="RefSeq" id="WP_093393026.1">
    <property type="nucleotide sequence ID" value="NZ_FOUU01000001.1"/>
</dbReference>